<evidence type="ECO:0000256" key="1">
    <source>
        <dbReference type="RuleBase" id="RU363098"/>
    </source>
</evidence>
<comment type="catalytic activity">
    <reaction evidence="1">
        <text>RNA(n) + a ribonucleoside 5'-triphosphate = RNA(n+1) + diphosphate</text>
        <dbReference type="Rhea" id="RHEA:21248"/>
        <dbReference type="Rhea" id="RHEA-COMP:14527"/>
        <dbReference type="Rhea" id="RHEA-COMP:17342"/>
        <dbReference type="ChEBI" id="CHEBI:33019"/>
        <dbReference type="ChEBI" id="CHEBI:61557"/>
        <dbReference type="ChEBI" id="CHEBI:140395"/>
        <dbReference type="EC" id="2.7.7.48"/>
    </reaction>
</comment>
<dbReference type="GO" id="GO:0031380">
    <property type="term" value="C:nuclear RNA-directed RNA polymerase complex"/>
    <property type="evidence" value="ECO:0007669"/>
    <property type="project" value="TreeGrafter"/>
</dbReference>
<keyword evidence="1" id="KW-0808">Transferase</keyword>
<dbReference type="InterPro" id="IPR007855">
    <property type="entry name" value="RDRP"/>
</dbReference>
<evidence type="ECO:0000313" key="4">
    <source>
        <dbReference type="Proteomes" id="UP000499080"/>
    </source>
</evidence>
<gene>
    <name evidence="3" type="ORF">AVEN_120416_1</name>
</gene>
<dbReference type="OrthoDB" id="6513042at2759"/>
<dbReference type="GO" id="GO:0003723">
    <property type="term" value="F:RNA binding"/>
    <property type="evidence" value="ECO:0007669"/>
    <property type="project" value="UniProtKB-KW"/>
</dbReference>
<dbReference type="Pfam" id="PF05183">
    <property type="entry name" value="RdRP"/>
    <property type="match status" value="1"/>
</dbReference>
<comment type="similarity">
    <text evidence="1">Belongs to the RdRP family.</text>
</comment>
<accession>A0A4Y2S0L9</accession>
<proteinExistence type="inferred from homology"/>
<dbReference type="PANTHER" id="PTHR23079:SF55">
    <property type="entry name" value="RNA-DIRECTED RNA POLYMERASE"/>
    <property type="match status" value="1"/>
</dbReference>
<keyword evidence="4" id="KW-1185">Reference proteome</keyword>
<dbReference type="AlphaFoldDB" id="A0A4Y2S0L9"/>
<protein>
    <recommendedName>
        <fullName evidence="1">RNA-dependent RNA polymerase</fullName>
        <ecNumber evidence="1">2.7.7.48</ecNumber>
    </recommendedName>
</protein>
<organism evidence="3 4">
    <name type="scientific">Araneus ventricosus</name>
    <name type="common">Orbweaver spider</name>
    <name type="synonym">Epeira ventricosa</name>
    <dbReference type="NCBI Taxonomy" id="182803"/>
    <lineage>
        <taxon>Eukaryota</taxon>
        <taxon>Metazoa</taxon>
        <taxon>Ecdysozoa</taxon>
        <taxon>Arthropoda</taxon>
        <taxon>Chelicerata</taxon>
        <taxon>Arachnida</taxon>
        <taxon>Araneae</taxon>
        <taxon>Araneomorphae</taxon>
        <taxon>Entelegynae</taxon>
        <taxon>Araneoidea</taxon>
        <taxon>Araneidae</taxon>
        <taxon>Araneus</taxon>
    </lineage>
</organism>
<evidence type="ECO:0000313" key="3">
    <source>
        <dbReference type="EMBL" id="GBN80805.1"/>
    </source>
</evidence>
<dbReference type="PANTHER" id="PTHR23079">
    <property type="entry name" value="RNA-DEPENDENT RNA POLYMERASE"/>
    <property type="match status" value="1"/>
</dbReference>
<evidence type="ECO:0000259" key="2">
    <source>
        <dbReference type="Pfam" id="PF05183"/>
    </source>
</evidence>
<dbReference type="InterPro" id="IPR057596">
    <property type="entry name" value="RDRP_core"/>
</dbReference>
<dbReference type="EMBL" id="BGPR01019042">
    <property type="protein sequence ID" value="GBN80805.1"/>
    <property type="molecule type" value="Genomic_DNA"/>
</dbReference>
<comment type="caution">
    <text evidence="3">The sequence shown here is derived from an EMBL/GenBank/DDBJ whole genome shotgun (WGS) entry which is preliminary data.</text>
</comment>
<reference evidence="3 4" key="1">
    <citation type="journal article" date="2019" name="Sci. Rep.">
        <title>Orb-weaving spider Araneus ventricosus genome elucidates the spidroin gene catalogue.</title>
        <authorList>
            <person name="Kono N."/>
            <person name="Nakamura H."/>
            <person name="Ohtoshi R."/>
            <person name="Moran D.A.P."/>
            <person name="Shinohara A."/>
            <person name="Yoshida Y."/>
            <person name="Fujiwara M."/>
            <person name="Mori M."/>
            <person name="Tomita M."/>
            <person name="Arakawa K."/>
        </authorList>
    </citation>
    <scope>NUCLEOTIDE SEQUENCE [LARGE SCALE GENOMIC DNA]</scope>
</reference>
<dbReference type="EC" id="2.7.7.48" evidence="1"/>
<keyword evidence="1" id="KW-0548">Nucleotidyltransferase</keyword>
<feature type="domain" description="RDRP core" evidence="2">
    <location>
        <begin position="71"/>
        <end position="132"/>
    </location>
</feature>
<name>A0A4Y2S0L9_ARAVE</name>
<sequence>MERETSLLLAIPSENLETVEEQCHPFSLKSAVSSSAGSDFLQVLYLRLKRYLQVLYLRIKRYLRRLKRYLQVHDALDHDKLRSAFQIRYGGYKGMLVIDPTLKDTDIVFRESMKKFDSPNNTRLEIAKTKKIKSRANVAIDPSQGRNMRGVMDETGLLNENEVFVQYSKDISYGETTRDTIILKRKMFNHPHLCPEYGDRARLLWHLQPKGLNKPQGRLVCKPLQAEGPNNRNNVRNTS</sequence>
<dbReference type="GO" id="GO:0003968">
    <property type="term" value="F:RNA-directed RNA polymerase activity"/>
    <property type="evidence" value="ECO:0007669"/>
    <property type="project" value="UniProtKB-KW"/>
</dbReference>
<dbReference type="Proteomes" id="UP000499080">
    <property type="component" value="Unassembled WGS sequence"/>
</dbReference>
<keyword evidence="1" id="KW-0694">RNA-binding</keyword>
<dbReference type="GO" id="GO:0030422">
    <property type="term" value="P:siRNA processing"/>
    <property type="evidence" value="ECO:0007669"/>
    <property type="project" value="TreeGrafter"/>
</dbReference>
<keyword evidence="1" id="KW-0696">RNA-directed RNA polymerase</keyword>